<keyword evidence="2" id="KW-1185">Reference proteome</keyword>
<proteinExistence type="predicted"/>
<evidence type="ECO:0000313" key="2">
    <source>
        <dbReference type="Proteomes" id="UP000073492"/>
    </source>
</evidence>
<dbReference type="InterPro" id="IPR038883">
    <property type="entry name" value="AN11006-like"/>
</dbReference>
<accession>A0A139IFN6</accession>
<protein>
    <submittedName>
        <fullName evidence="1">Uncharacterized protein</fullName>
    </submittedName>
</protein>
<name>A0A139IFN6_9PEZI</name>
<gene>
    <name evidence="1" type="ORF">AC579_4152</name>
</gene>
<sequence length="330" mass="38061">MRQFTLHTTHSKHQHDDYWKLQSYSSWTAHRMKESLELRHYAVGKSYSKDKLEEALLRSDCGMQSYADKSHDDLRALIHNRGVDASHVIRGSKVGSRGDLLSLLKTADMNPRFERFSDLPPELRNKVYEHYFSEIRQTLYAPSEPPITRVSRDIRKETIKMYYDSCTFVFVLRLPKTSDCSLGLRSLQADARALTFPSQMRLFMTSVSPEHLAYVRKMVIQLVPYHEKELFYRDPKYKAISIWIDEEGSDYDVHSMQLFGILKGHGRPRNRVGSMSVLSDGAAQLRANAVCVQLEQVVGRIAQRDGKARLKLNDLYDIRAAMEAGLRSDI</sequence>
<dbReference type="Proteomes" id="UP000073492">
    <property type="component" value="Unassembled WGS sequence"/>
</dbReference>
<dbReference type="OrthoDB" id="3630041at2759"/>
<dbReference type="AlphaFoldDB" id="A0A139IFN6"/>
<evidence type="ECO:0000313" key="1">
    <source>
        <dbReference type="EMBL" id="KXT13530.1"/>
    </source>
</evidence>
<reference evidence="1 2" key="1">
    <citation type="submission" date="2015-07" db="EMBL/GenBank/DDBJ databases">
        <title>Comparative genomics of the Sigatoka disease complex on banana suggests a link between parallel evolutionary changes in Pseudocercospora fijiensis and Pseudocercospora eumusae and increased virulence on the banana host.</title>
        <authorList>
            <person name="Chang T.-C."/>
            <person name="Salvucci A."/>
            <person name="Crous P.W."/>
            <person name="Stergiopoulos I."/>
        </authorList>
    </citation>
    <scope>NUCLEOTIDE SEQUENCE [LARGE SCALE GENOMIC DNA]</scope>
    <source>
        <strain evidence="1 2">CBS 116634</strain>
    </source>
</reference>
<dbReference type="PANTHER" id="PTHR42085:SF2">
    <property type="entry name" value="F-BOX DOMAIN-CONTAINING PROTEIN"/>
    <property type="match status" value="1"/>
</dbReference>
<organism evidence="1 2">
    <name type="scientific">Pseudocercospora musae</name>
    <dbReference type="NCBI Taxonomy" id="113226"/>
    <lineage>
        <taxon>Eukaryota</taxon>
        <taxon>Fungi</taxon>
        <taxon>Dikarya</taxon>
        <taxon>Ascomycota</taxon>
        <taxon>Pezizomycotina</taxon>
        <taxon>Dothideomycetes</taxon>
        <taxon>Dothideomycetidae</taxon>
        <taxon>Mycosphaerellales</taxon>
        <taxon>Mycosphaerellaceae</taxon>
        <taxon>Pseudocercospora</taxon>
    </lineage>
</organism>
<dbReference type="EMBL" id="LFZO01000113">
    <property type="protein sequence ID" value="KXT13530.1"/>
    <property type="molecule type" value="Genomic_DNA"/>
</dbReference>
<comment type="caution">
    <text evidence="1">The sequence shown here is derived from an EMBL/GenBank/DDBJ whole genome shotgun (WGS) entry which is preliminary data.</text>
</comment>
<dbReference type="PANTHER" id="PTHR42085">
    <property type="entry name" value="F-BOX DOMAIN-CONTAINING PROTEIN"/>
    <property type="match status" value="1"/>
</dbReference>